<dbReference type="GO" id="GO:0005262">
    <property type="term" value="F:calcium channel activity"/>
    <property type="evidence" value="ECO:0007669"/>
    <property type="project" value="TreeGrafter"/>
</dbReference>
<dbReference type="OrthoDB" id="9794225at2"/>
<comment type="subcellular location">
    <subcellularLocation>
        <location evidence="1">Membrane</location>
        <topology evidence="1">Multi-pass membrane protein</topology>
    </subcellularLocation>
</comment>
<keyword evidence="8" id="KW-1185">Reference proteome</keyword>
<feature type="transmembrane region" description="Helical" evidence="5">
    <location>
        <begin position="279"/>
        <end position="296"/>
    </location>
</feature>
<feature type="transmembrane region" description="Helical" evidence="5">
    <location>
        <begin position="130"/>
        <end position="148"/>
    </location>
</feature>
<gene>
    <name evidence="7" type="ORF">OM33_01970</name>
</gene>
<dbReference type="InterPro" id="IPR004837">
    <property type="entry name" value="NaCa_Exmemb"/>
</dbReference>
<evidence type="ECO:0000313" key="7">
    <source>
        <dbReference type="EMBL" id="AIY64056.1"/>
    </source>
</evidence>
<dbReference type="InterPro" id="IPR044880">
    <property type="entry name" value="NCX_ion-bd_dom_sf"/>
</dbReference>
<feature type="transmembrane region" description="Helical" evidence="5">
    <location>
        <begin position="177"/>
        <end position="197"/>
    </location>
</feature>
<evidence type="ECO:0000256" key="5">
    <source>
        <dbReference type="SAM" id="Phobius"/>
    </source>
</evidence>
<dbReference type="RefSeq" id="WP_038638058.1">
    <property type="nucleotide sequence ID" value="NZ_CP009888.1"/>
</dbReference>
<dbReference type="EMBL" id="CP009888">
    <property type="protein sequence ID" value="AIY64056.1"/>
    <property type="molecule type" value="Genomic_DNA"/>
</dbReference>
<evidence type="ECO:0000256" key="4">
    <source>
        <dbReference type="ARBA" id="ARBA00023136"/>
    </source>
</evidence>
<evidence type="ECO:0000256" key="2">
    <source>
        <dbReference type="ARBA" id="ARBA00022692"/>
    </source>
</evidence>
<dbReference type="NCBIfam" id="TIGR00367">
    <property type="entry name" value="calcium/sodium antiporter"/>
    <property type="match status" value="1"/>
</dbReference>
<protein>
    <submittedName>
        <fullName evidence="7">Calcium/sodium:proton antiporter</fullName>
    </submittedName>
</protein>
<feature type="transmembrane region" description="Helical" evidence="5">
    <location>
        <begin position="212"/>
        <end position="236"/>
    </location>
</feature>
<proteinExistence type="predicted"/>
<reference evidence="7 8" key="1">
    <citation type="submission" date="2014-11" db="EMBL/GenBank/DDBJ databases">
        <title>Complete Genome Sequence of Pseudoalteromonas sp. Strain OCN003 Isolated from Kaneohe Bay, Oahu, Hawaii.</title>
        <authorList>
            <person name="Beurmann S."/>
            <person name="Videau P."/>
            <person name="Ushijima B."/>
            <person name="Smith A.M."/>
            <person name="Aeby G.S."/>
            <person name="Callahan S.M."/>
            <person name="Belcaid M."/>
        </authorList>
    </citation>
    <scope>NUCLEOTIDE SEQUENCE [LARGE SCALE GENOMIC DNA]</scope>
    <source>
        <strain evidence="7 8">OCN003</strain>
    </source>
</reference>
<feature type="transmembrane region" description="Helical" evidence="5">
    <location>
        <begin position="308"/>
        <end position="325"/>
    </location>
</feature>
<keyword evidence="3 5" id="KW-1133">Transmembrane helix</keyword>
<dbReference type="eggNOG" id="COG0530">
    <property type="taxonomic scope" value="Bacteria"/>
</dbReference>
<feature type="transmembrane region" description="Helical" evidence="5">
    <location>
        <begin position="74"/>
        <end position="94"/>
    </location>
</feature>
<sequence length="327" mass="34035">MLLSIAILIAGFVGLVWSADRFVFGAAALAKNYGIPTLIIGLTIVAMGSSAPEMMVSAQAALAQQTDTAVGNAIGSNITNILLVLGITALLRPLNVSSTTLKREMPVVMFVSLAAWYILSDNYLGFGEGIALMAGFVIFIAAVTVISVKQSKAANAEHDPFVDEACDEVPDNVSTPLALMWLVIGMAVLPVSSHFIIDSATDIAKLFGISDLVIGLTIIAIGTSLPELAACVAGVLKNEDDLALGNIIGSNIFNLLAVLSLAGIINPSSVDPAVSSRDILIMLGATVALIAMSLSIRGSRRINRIEGGLLLVAFVAYQYLIFSSVSA</sequence>
<dbReference type="Proteomes" id="UP000030341">
    <property type="component" value="Chromosome 1"/>
</dbReference>
<accession>A0A0A7ED96</accession>
<feature type="domain" description="Sodium/calcium exchanger membrane region" evidence="6">
    <location>
        <begin position="4"/>
        <end position="144"/>
    </location>
</feature>
<feature type="domain" description="Sodium/calcium exchanger membrane region" evidence="6">
    <location>
        <begin position="178"/>
        <end position="321"/>
    </location>
</feature>
<dbReference type="Pfam" id="PF01699">
    <property type="entry name" value="Na_Ca_ex"/>
    <property type="match status" value="2"/>
</dbReference>
<dbReference type="InterPro" id="IPR004481">
    <property type="entry name" value="K/Na/Ca-exchanger"/>
</dbReference>
<dbReference type="GO" id="GO:0005886">
    <property type="term" value="C:plasma membrane"/>
    <property type="evidence" value="ECO:0007669"/>
    <property type="project" value="TreeGrafter"/>
</dbReference>
<keyword evidence="4 5" id="KW-0472">Membrane</keyword>
<evidence type="ECO:0000256" key="1">
    <source>
        <dbReference type="ARBA" id="ARBA00004141"/>
    </source>
</evidence>
<dbReference type="GO" id="GO:0006874">
    <property type="term" value="P:intracellular calcium ion homeostasis"/>
    <property type="evidence" value="ECO:0007669"/>
    <property type="project" value="TreeGrafter"/>
</dbReference>
<feature type="transmembrane region" description="Helical" evidence="5">
    <location>
        <begin position="248"/>
        <end position="267"/>
    </location>
</feature>
<evidence type="ECO:0000259" key="6">
    <source>
        <dbReference type="Pfam" id="PF01699"/>
    </source>
</evidence>
<dbReference type="KEGG" id="pseo:OM33_01970"/>
<keyword evidence="2 5" id="KW-0812">Transmembrane</keyword>
<name>A0A0A7ED96_9GAMM</name>
<evidence type="ECO:0000313" key="8">
    <source>
        <dbReference type="Proteomes" id="UP000030341"/>
    </source>
</evidence>
<dbReference type="AlphaFoldDB" id="A0A0A7ED96"/>
<dbReference type="STRING" id="1348114.OM33_01970"/>
<dbReference type="HOGENOM" id="CLU_007948_0_2_6"/>
<organism evidence="7 8">
    <name type="scientific">Pseudoalteromonas piratica</name>
    <dbReference type="NCBI Taxonomy" id="1348114"/>
    <lineage>
        <taxon>Bacteria</taxon>
        <taxon>Pseudomonadati</taxon>
        <taxon>Pseudomonadota</taxon>
        <taxon>Gammaproteobacteria</taxon>
        <taxon>Alteromonadales</taxon>
        <taxon>Pseudoalteromonadaceae</taxon>
        <taxon>Pseudoalteromonas</taxon>
    </lineage>
</organism>
<dbReference type="Gene3D" id="1.20.1420.30">
    <property type="entry name" value="NCX, central ion-binding region"/>
    <property type="match status" value="2"/>
</dbReference>
<dbReference type="PANTHER" id="PTHR10846">
    <property type="entry name" value="SODIUM/POTASSIUM/CALCIUM EXCHANGER"/>
    <property type="match status" value="1"/>
</dbReference>
<dbReference type="GO" id="GO:0008273">
    <property type="term" value="F:calcium, potassium:sodium antiporter activity"/>
    <property type="evidence" value="ECO:0007669"/>
    <property type="project" value="TreeGrafter"/>
</dbReference>
<evidence type="ECO:0000256" key="3">
    <source>
        <dbReference type="ARBA" id="ARBA00022989"/>
    </source>
</evidence>
<dbReference type="PANTHER" id="PTHR10846:SF8">
    <property type="entry name" value="INNER MEMBRANE PROTEIN YRBG"/>
    <property type="match status" value="1"/>
</dbReference>